<accession>V4A2K2</accession>
<dbReference type="RefSeq" id="XP_009060209.1">
    <property type="nucleotide sequence ID" value="XM_009061961.1"/>
</dbReference>
<dbReference type="AlphaFoldDB" id="V4A2K2"/>
<dbReference type="CTD" id="20236255"/>
<sequence>MEGVLLFFIVTGLSGVLSVCNRYTGPSGVTECVRFSGYNNQYQWATCLTNTYIQAKSSKRHVCRDSTTTYCYYQCMLESFGEERGSVNRACSCTAGEAYRGQNLKLPSECYSPSGRSCDWYLECLHKKYPCSETGDDYALTYATKFCKLYEKHHSAFSKAVQKWVDSVRKCLQVSLVPYIRPYSDLSCAELMKVVFDSHVPCYVKPDEQDENVTICNLGVDDFMKIFLTLRSSLIVPLESSVKSLSGIFSTRTTCASLNVLDFSNNATMRYVKLKVAYENNSERKQTNNVSDLKRANDIGNHIANQLGWDKQGVTWFTFAANSSNSELEFNILVADRSRYDLNTENSQSADLNGVLDNLQDQLGKGLITSSKPQLTFHALSLATCLDVDCKNVTTRYILFYITQPNSKEATFCIRQMIGQLIFCFLIVGNFIDF</sequence>
<keyword evidence="1" id="KW-0732">Signal</keyword>
<organism evidence="2 3">
    <name type="scientific">Lottia gigantea</name>
    <name type="common">Giant owl limpet</name>
    <dbReference type="NCBI Taxonomy" id="225164"/>
    <lineage>
        <taxon>Eukaryota</taxon>
        <taxon>Metazoa</taxon>
        <taxon>Spiralia</taxon>
        <taxon>Lophotrochozoa</taxon>
        <taxon>Mollusca</taxon>
        <taxon>Gastropoda</taxon>
        <taxon>Patellogastropoda</taxon>
        <taxon>Lottioidea</taxon>
        <taxon>Lottiidae</taxon>
        <taxon>Lottia</taxon>
    </lineage>
</organism>
<feature type="chain" id="PRO_5004715689" description="SEA domain-containing protein" evidence="1">
    <location>
        <begin position="19"/>
        <end position="434"/>
    </location>
</feature>
<keyword evidence="3" id="KW-1185">Reference proteome</keyword>
<dbReference type="STRING" id="225164.V4A2K2"/>
<name>V4A2K2_LOTGI</name>
<dbReference type="Proteomes" id="UP000030746">
    <property type="component" value="Unassembled WGS sequence"/>
</dbReference>
<dbReference type="KEGG" id="lgi:LOTGIDRAFT_154256"/>
<dbReference type="HOGENOM" id="CLU_632064_0_0_1"/>
<reference evidence="2 3" key="1">
    <citation type="journal article" date="2013" name="Nature">
        <title>Insights into bilaterian evolution from three spiralian genomes.</title>
        <authorList>
            <person name="Simakov O."/>
            <person name="Marletaz F."/>
            <person name="Cho S.J."/>
            <person name="Edsinger-Gonzales E."/>
            <person name="Havlak P."/>
            <person name="Hellsten U."/>
            <person name="Kuo D.H."/>
            <person name="Larsson T."/>
            <person name="Lv J."/>
            <person name="Arendt D."/>
            <person name="Savage R."/>
            <person name="Osoegawa K."/>
            <person name="de Jong P."/>
            <person name="Grimwood J."/>
            <person name="Chapman J.A."/>
            <person name="Shapiro H."/>
            <person name="Aerts A."/>
            <person name="Otillar R.P."/>
            <person name="Terry A.Y."/>
            <person name="Boore J.L."/>
            <person name="Grigoriev I.V."/>
            <person name="Lindberg D.R."/>
            <person name="Seaver E.C."/>
            <person name="Weisblat D.A."/>
            <person name="Putnam N.H."/>
            <person name="Rokhsar D.S."/>
        </authorList>
    </citation>
    <scope>NUCLEOTIDE SEQUENCE [LARGE SCALE GENOMIC DNA]</scope>
</reference>
<evidence type="ECO:0000256" key="1">
    <source>
        <dbReference type="SAM" id="SignalP"/>
    </source>
</evidence>
<evidence type="ECO:0000313" key="3">
    <source>
        <dbReference type="Proteomes" id="UP000030746"/>
    </source>
</evidence>
<protein>
    <recommendedName>
        <fullName evidence="4">SEA domain-containing protein</fullName>
    </recommendedName>
</protein>
<feature type="signal peptide" evidence="1">
    <location>
        <begin position="1"/>
        <end position="18"/>
    </location>
</feature>
<evidence type="ECO:0008006" key="4">
    <source>
        <dbReference type="Google" id="ProtNLM"/>
    </source>
</evidence>
<gene>
    <name evidence="2" type="ORF">LOTGIDRAFT_154256</name>
</gene>
<dbReference type="OMA" id="QEWINAV"/>
<dbReference type="OrthoDB" id="10035838at2759"/>
<evidence type="ECO:0000313" key="2">
    <source>
        <dbReference type="EMBL" id="ESO89170.1"/>
    </source>
</evidence>
<dbReference type="EMBL" id="KB202619">
    <property type="protein sequence ID" value="ESO89170.1"/>
    <property type="molecule type" value="Genomic_DNA"/>
</dbReference>
<dbReference type="GeneID" id="20236255"/>
<proteinExistence type="predicted"/>